<dbReference type="AlphaFoldDB" id="A0AA38H2D1"/>
<reference evidence="2" key="1">
    <citation type="journal article" date="2022" name="G3 (Bethesda)">
        <title>High quality genome of the basidiomycete yeast Dioszegia hungarica PDD-24b-2 isolated from cloud water.</title>
        <authorList>
            <person name="Jarrige D."/>
            <person name="Haridas S."/>
            <person name="Bleykasten-Grosshans C."/>
            <person name="Joly M."/>
            <person name="Nadalig T."/>
            <person name="Sancelme M."/>
            <person name="Vuilleumier S."/>
            <person name="Grigoriev I.V."/>
            <person name="Amato P."/>
            <person name="Bringel F."/>
        </authorList>
    </citation>
    <scope>NUCLEOTIDE SEQUENCE</scope>
    <source>
        <strain evidence="2">PDD-24b-2</strain>
    </source>
</reference>
<accession>A0AA38H2D1</accession>
<dbReference type="GeneID" id="77727332"/>
<gene>
    <name evidence="2" type="ORF">MKK02DRAFT_30749</name>
</gene>
<name>A0AA38H2D1_9TREE</name>
<dbReference type="Proteomes" id="UP001164286">
    <property type="component" value="Unassembled WGS sequence"/>
</dbReference>
<proteinExistence type="predicted"/>
<feature type="region of interest" description="Disordered" evidence="1">
    <location>
        <begin position="530"/>
        <end position="558"/>
    </location>
</feature>
<comment type="caution">
    <text evidence="2">The sequence shown here is derived from an EMBL/GenBank/DDBJ whole genome shotgun (WGS) entry which is preliminary data.</text>
</comment>
<protein>
    <submittedName>
        <fullName evidence="2">Uncharacterized protein</fullName>
    </submittedName>
</protein>
<feature type="compositionally biased region" description="Polar residues" evidence="1">
    <location>
        <begin position="546"/>
        <end position="558"/>
    </location>
</feature>
<sequence>MSTLAPFPAMDDPMTDVTDPTFATRLAGERYMDLAGTSLDDLPVELVTQVFNWISPVGSPAYFERLLRSENELSSWAESEEKDPRNKPTLWSVSQRSLICTSKRYRNISKDYPPVARSFSLNEASVRRILGVKSDVDLVAYMTDDDTRNTAIEAIKSNKLDAESVNDMTIILVPEYRDRPALRDLITAFFTLSHHDSSLLSKVAHVGILWSDHKVQRNRNNRARSARPGDLGSVDWKSLTGDRVQFHHYPHPDHTAWLDDLPSWPKLSVYSEKPPRYENGSELSGVINTHWYVPPLPTAATDWQVRLFLEDISRYAVGFKNTGPVPARGNFIAHVTDKSRLKRHRGLSNGLKESFNVTGNRLKKKGLGFRLGFDYRGEGCDMIDAIRRLFTQRNHTGTGSSQSDQLLGINGESIDRNEWRGKGPQRPEQTFLDGSELGLYADVHVRLQKTASSNMLEALASKIDPERIVKEKAILCLLRSQREPEHFVLHPPRIPPELTDEAYAPSDSHPALCLSTIIYSYFDMSVTHSSDSPVSDADGDAPFSPNPDTSGVATQSDGTAGHLFRLPEELRDQIFDELGPQSADEFQAMLRRGFPRNDNQAAWTESQWNLALSNKASRAEDRKGLRERSCAQIIATAQTTRA</sequence>
<evidence type="ECO:0000256" key="1">
    <source>
        <dbReference type="SAM" id="MobiDB-lite"/>
    </source>
</evidence>
<organism evidence="2 3">
    <name type="scientific">Dioszegia hungarica</name>
    <dbReference type="NCBI Taxonomy" id="4972"/>
    <lineage>
        <taxon>Eukaryota</taxon>
        <taxon>Fungi</taxon>
        <taxon>Dikarya</taxon>
        <taxon>Basidiomycota</taxon>
        <taxon>Agaricomycotina</taxon>
        <taxon>Tremellomycetes</taxon>
        <taxon>Tremellales</taxon>
        <taxon>Bulleribasidiaceae</taxon>
        <taxon>Dioszegia</taxon>
    </lineage>
</organism>
<keyword evidence="3" id="KW-1185">Reference proteome</keyword>
<evidence type="ECO:0000313" key="2">
    <source>
        <dbReference type="EMBL" id="KAI9631744.1"/>
    </source>
</evidence>
<evidence type="ECO:0000313" key="3">
    <source>
        <dbReference type="Proteomes" id="UP001164286"/>
    </source>
</evidence>
<dbReference type="RefSeq" id="XP_052941521.1">
    <property type="nucleotide sequence ID" value="XM_053088127.1"/>
</dbReference>
<dbReference type="EMBL" id="JAKWFO010000016">
    <property type="protein sequence ID" value="KAI9631744.1"/>
    <property type="molecule type" value="Genomic_DNA"/>
</dbReference>